<evidence type="ECO:0000259" key="2">
    <source>
        <dbReference type="Pfam" id="PF13648"/>
    </source>
</evidence>
<dbReference type="AlphaFoldDB" id="A0A2X2WXM9"/>
<dbReference type="PROSITE" id="PS51257">
    <property type="entry name" value="PROKAR_LIPOPROTEIN"/>
    <property type="match status" value="1"/>
</dbReference>
<evidence type="ECO:0000313" key="5">
    <source>
        <dbReference type="Proteomes" id="UP000199426"/>
    </source>
</evidence>
<gene>
    <name evidence="4" type="ORF">NCTC13492_02064</name>
    <name evidence="3" type="ORF">SAMN05421542_4125</name>
</gene>
<reference evidence="4 6" key="2">
    <citation type="submission" date="2018-06" db="EMBL/GenBank/DDBJ databases">
        <authorList>
            <consortium name="Pathogen Informatics"/>
            <person name="Doyle S."/>
        </authorList>
    </citation>
    <scope>NUCLEOTIDE SEQUENCE [LARGE SCALE GENOMIC DNA]</scope>
    <source>
        <strain evidence="4 6">NCTC13492</strain>
    </source>
</reference>
<dbReference type="STRING" id="445960.SAMN05421542_4125"/>
<name>A0A2X2WXM9_CHRJE</name>
<dbReference type="RefSeq" id="WP_089738823.1">
    <property type="nucleotide sequence ID" value="NZ_FNEG01000007.1"/>
</dbReference>
<sequence length="148" mass="17196">MKKLFLLLVVFSAIVSCSSNDDEPQTNNASIIGKWYIDKAEKYTSGNKKTEVKAFSECEKKGTHEFREKDMTSTTFAPENNNCVQTDVVTRNYTYDPTSKKFWYENEKDFPYIISQLTQTDMILENHLDDVDGDGIKDVVKFYFKRIK</sequence>
<protein>
    <submittedName>
        <fullName evidence="3">Lipocalin-like domain-containing protein</fullName>
    </submittedName>
</protein>
<keyword evidence="5" id="KW-1185">Reference proteome</keyword>
<feature type="domain" description="Lipocalin-like" evidence="2">
    <location>
        <begin position="31"/>
        <end position="123"/>
    </location>
</feature>
<accession>A0A2X2WXM9</accession>
<dbReference type="EMBL" id="UAWB01000004">
    <property type="protein sequence ID" value="SQB43071.1"/>
    <property type="molecule type" value="Genomic_DNA"/>
</dbReference>
<reference evidence="3 5" key="1">
    <citation type="submission" date="2016-10" db="EMBL/GenBank/DDBJ databases">
        <authorList>
            <person name="Varghese N."/>
            <person name="Submissions S."/>
        </authorList>
    </citation>
    <scope>NUCLEOTIDE SEQUENCE [LARGE SCALE GENOMIC DNA]</scope>
    <source>
        <strain evidence="3 5">DSM 19299</strain>
    </source>
</reference>
<feature type="signal peptide" evidence="1">
    <location>
        <begin position="1"/>
        <end position="21"/>
    </location>
</feature>
<dbReference type="Proteomes" id="UP000199426">
    <property type="component" value="Unassembled WGS sequence"/>
</dbReference>
<dbReference type="Pfam" id="PF13648">
    <property type="entry name" value="Lipocalin_4"/>
    <property type="match status" value="1"/>
</dbReference>
<keyword evidence="1" id="KW-0732">Signal</keyword>
<dbReference type="Proteomes" id="UP000251670">
    <property type="component" value="Unassembled WGS sequence"/>
</dbReference>
<dbReference type="InterPro" id="IPR024311">
    <property type="entry name" value="Lipocalin-like"/>
</dbReference>
<evidence type="ECO:0000313" key="4">
    <source>
        <dbReference type="EMBL" id="SQB43071.1"/>
    </source>
</evidence>
<dbReference type="OrthoDB" id="1257001at2"/>
<evidence type="ECO:0000313" key="6">
    <source>
        <dbReference type="Proteomes" id="UP000251670"/>
    </source>
</evidence>
<dbReference type="EMBL" id="FNEG01000007">
    <property type="protein sequence ID" value="SDJ67609.1"/>
    <property type="molecule type" value="Genomic_DNA"/>
</dbReference>
<evidence type="ECO:0000256" key="1">
    <source>
        <dbReference type="SAM" id="SignalP"/>
    </source>
</evidence>
<proteinExistence type="predicted"/>
<organism evidence="4 6">
    <name type="scientific">Chryseobacterium jejuense</name>
    <dbReference type="NCBI Taxonomy" id="445960"/>
    <lineage>
        <taxon>Bacteria</taxon>
        <taxon>Pseudomonadati</taxon>
        <taxon>Bacteroidota</taxon>
        <taxon>Flavobacteriia</taxon>
        <taxon>Flavobacteriales</taxon>
        <taxon>Weeksellaceae</taxon>
        <taxon>Chryseobacterium group</taxon>
        <taxon>Chryseobacterium</taxon>
    </lineage>
</organism>
<evidence type="ECO:0000313" key="3">
    <source>
        <dbReference type="EMBL" id="SDJ67609.1"/>
    </source>
</evidence>
<feature type="chain" id="PRO_5016724010" evidence="1">
    <location>
        <begin position="22"/>
        <end position="148"/>
    </location>
</feature>